<name>M4BHT1_HYAAE</name>
<dbReference type="EMBL" id="JH598269">
    <property type="status" value="NOT_ANNOTATED_CDS"/>
    <property type="molecule type" value="Genomic_DNA"/>
</dbReference>
<organism evidence="2 3">
    <name type="scientific">Hyaloperonospora arabidopsidis (strain Emoy2)</name>
    <name type="common">Downy mildew agent</name>
    <name type="synonym">Peronospora arabidopsidis</name>
    <dbReference type="NCBI Taxonomy" id="559515"/>
    <lineage>
        <taxon>Eukaryota</taxon>
        <taxon>Sar</taxon>
        <taxon>Stramenopiles</taxon>
        <taxon>Oomycota</taxon>
        <taxon>Peronosporomycetes</taxon>
        <taxon>Peronosporales</taxon>
        <taxon>Peronosporaceae</taxon>
        <taxon>Hyaloperonospora</taxon>
    </lineage>
</organism>
<feature type="region of interest" description="Disordered" evidence="1">
    <location>
        <begin position="1"/>
        <end position="23"/>
    </location>
</feature>
<evidence type="ECO:0000313" key="2">
    <source>
        <dbReference type="EnsemblProtists" id="HpaP805957"/>
    </source>
</evidence>
<dbReference type="EnsemblProtists" id="HpaT805957">
    <property type="protein sequence ID" value="HpaP805957"/>
    <property type="gene ID" value="HpaG805957"/>
</dbReference>
<dbReference type="Proteomes" id="UP000011713">
    <property type="component" value="Unassembled WGS sequence"/>
</dbReference>
<proteinExistence type="predicted"/>
<reference evidence="2" key="2">
    <citation type="submission" date="2015-06" db="UniProtKB">
        <authorList>
            <consortium name="EnsemblProtists"/>
        </authorList>
    </citation>
    <scope>IDENTIFICATION</scope>
    <source>
        <strain evidence="2">Emoy2</strain>
    </source>
</reference>
<feature type="compositionally biased region" description="Basic and acidic residues" evidence="1">
    <location>
        <begin position="48"/>
        <end position="60"/>
    </location>
</feature>
<dbReference type="HOGENOM" id="CLU_2946579_0_0_1"/>
<evidence type="ECO:0000256" key="1">
    <source>
        <dbReference type="SAM" id="MobiDB-lite"/>
    </source>
</evidence>
<keyword evidence="3" id="KW-1185">Reference proteome</keyword>
<feature type="compositionally biased region" description="Polar residues" evidence="1">
    <location>
        <begin position="1"/>
        <end position="12"/>
    </location>
</feature>
<sequence>MRRPAQSDQRQALLNEKSGLSPGIRRYLNPIWVWLGDAGLKSHGPSSRSDDTEAVHQDPA</sequence>
<dbReference type="InParanoid" id="M4BHT1"/>
<reference evidence="3" key="1">
    <citation type="journal article" date="2010" name="Science">
        <title>Signatures of adaptation to obligate biotrophy in the Hyaloperonospora arabidopsidis genome.</title>
        <authorList>
            <person name="Baxter L."/>
            <person name="Tripathy S."/>
            <person name="Ishaque N."/>
            <person name="Boot N."/>
            <person name="Cabral A."/>
            <person name="Kemen E."/>
            <person name="Thines M."/>
            <person name="Ah-Fong A."/>
            <person name="Anderson R."/>
            <person name="Badejoko W."/>
            <person name="Bittner-Eddy P."/>
            <person name="Boore J.L."/>
            <person name="Chibucos M.C."/>
            <person name="Coates M."/>
            <person name="Dehal P."/>
            <person name="Delehaunty K."/>
            <person name="Dong S."/>
            <person name="Downton P."/>
            <person name="Dumas B."/>
            <person name="Fabro G."/>
            <person name="Fronick C."/>
            <person name="Fuerstenberg S.I."/>
            <person name="Fulton L."/>
            <person name="Gaulin E."/>
            <person name="Govers F."/>
            <person name="Hughes L."/>
            <person name="Humphray S."/>
            <person name="Jiang R.H."/>
            <person name="Judelson H."/>
            <person name="Kamoun S."/>
            <person name="Kyung K."/>
            <person name="Meijer H."/>
            <person name="Minx P."/>
            <person name="Morris P."/>
            <person name="Nelson J."/>
            <person name="Phuntumart V."/>
            <person name="Qutob D."/>
            <person name="Rehmany A."/>
            <person name="Rougon-Cardoso A."/>
            <person name="Ryden P."/>
            <person name="Torto-Alalibo T."/>
            <person name="Studholme D."/>
            <person name="Wang Y."/>
            <person name="Win J."/>
            <person name="Wood J."/>
            <person name="Clifton S.W."/>
            <person name="Rogers J."/>
            <person name="Van den Ackerveken G."/>
            <person name="Jones J.D."/>
            <person name="McDowell J.M."/>
            <person name="Beynon J."/>
            <person name="Tyler B.M."/>
        </authorList>
    </citation>
    <scope>NUCLEOTIDE SEQUENCE [LARGE SCALE GENOMIC DNA]</scope>
    <source>
        <strain evidence="3">Emoy2</strain>
    </source>
</reference>
<protein>
    <submittedName>
        <fullName evidence="2">Uncharacterized protein</fullName>
    </submittedName>
</protein>
<dbReference type="AlphaFoldDB" id="M4BHT1"/>
<dbReference type="VEuPathDB" id="FungiDB:HpaG805957"/>
<feature type="region of interest" description="Disordered" evidence="1">
    <location>
        <begin position="39"/>
        <end position="60"/>
    </location>
</feature>
<accession>M4BHT1</accession>
<evidence type="ECO:0000313" key="3">
    <source>
        <dbReference type="Proteomes" id="UP000011713"/>
    </source>
</evidence>